<keyword evidence="1" id="KW-1133">Transmembrane helix</keyword>
<accession>A0A1F7WNH3</accession>
<feature type="transmembrane region" description="Helical" evidence="1">
    <location>
        <begin position="14"/>
        <end position="33"/>
    </location>
</feature>
<dbReference type="AlphaFoldDB" id="A0A1F7WNH3"/>
<name>A0A1F7WNH3_9BACT</name>
<organism evidence="2 3">
    <name type="scientific">Candidatus Woesebacteria bacterium GWA1_42_12</name>
    <dbReference type="NCBI Taxonomy" id="1802472"/>
    <lineage>
        <taxon>Bacteria</taxon>
        <taxon>Candidatus Woeseibacteriota</taxon>
    </lineage>
</organism>
<comment type="caution">
    <text evidence="2">The sequence shown here is derived from an EMBL/GenBank/DDBJ whole genome shotgun (WGS) entry which is preliminary data.</text>
</comment>
<sequence length="69" mass="7884">MGSSPQVEDAIKTFAFGGFLTASTLIIGFNFKVFNNIFKENARQYWWLFLISAFIPIALVLSIFSYFFS</sequence>
<protein>
    <submittedName>
        <fullName evidence="2">Uncharacterized protein</fullName>
    </submittedName>
</protein>
<dbReference type="Proteomes" id="UP000177091">
    <property type="component" value="Unassembled WGS sequence"/>
</dbReference>
<evidence type="ECO:0000313" key="3">
    <source>
        <dbReference type="Proteomes" id="UP000177091"/>
    </source>
</evidence>
<gene>
    <name evidence="2" type="ORF">A2112_01295</name>
</gene>
<dbReference type="EMBL" id="MGFK01000014">
    <property type="protein sequence ID" value="OGM04394.1"/>
    <property type="molecule type" value="Genomic_DNA"/>
</dbReference>
<proteinExistence type="predicted"/>
<feature type="transmembrane region" description="Helical" evidence="1">
    <location>
        <begin position="45"/>
        <end position="68"/>
    </location>
</feature>
<evidence type="ECO:0000256" key="1">
    <source>
        <dbReference type="SAM" id="Phobius"/>
    </source>
</evidence>
<keyword evidence="1" id="KW-0812">Transmembrane</keyword>
<keyword evidence="1" id="KW-0472">Membrane</keyword>
<reference evidence="2 3" key="1">
    <citation type="journal article" date="2016" name="Nat. Commun.">
        <title>Thousands of microbial genomes shed light on interconnected biogeochemical processes in an aquifer system.</title>
        <authorList>
            <person name="Anantharaman K."/>
            <person name="Brown C.T."/>
            <person name="Hug L.A."/>
            <person name="Sharon I."/>
            <person name="Castelle C.J."/>
            <person name="Probst A.J."/>
            <person name="Thomas B.C."/>
            <person name="Singh A."/>
            <person name="Wilkins M.J."/>
            <person name="Karaoz U."/>
            <person name="Brodie E.L."/>
            <person name="Williams K.H."/>
            <person name="Hubbard S.S."/>
            <person name="Banfield J.F."/>
        </authorList>
    </citation>
    <scope>NUCLEOTIDE SEQUENCE [LARGE SCALE GENOMIC DNA]</scope>
</reference>
<evidence type="ECO:0000313" key="2">
    <source>
        <dbReference type="EMBL" id="OGM04394.1"/>
    </source>
</evidence>